<dbReference type="HOGENOM" id="CLU_2615197_0_0_4"/>
<feature type="region of interest" description="Disordered" evidence="1">
    <location>
        <begin position="68"/>
        <end position="89"/>
    </location>
</feature>
<feature type="region of interest" description="Disordered" evidence="1">
    <location>
        <begin position="1"/>
        <end position="27"/>
    </location>
</feature>
<evidence type="ECO:0000313" key="2">
    <source>
        <dbReference type="EMBL" id="EET06620.1"/>
    </source>
</evidence>
<dbReference type="EMBL" id="CM000832">
    <property type="protein sequence ID" value="EET06620.1"/>
    <property type="molecule type" value="Genomic_DNA"/>
</dbReference>
<gene>
    <name evidence="2" type="ORF">BURPS1710A_0752</name>
</gene>
<protein>
    <submittedName>
        <fullName evidence="2">Uncharacterized protein</fullName>
    </submittedName>
</protein>
<evidence type="ECO:0000256" key="1">
    <source>
        <dbReference type="SAM" id="MobiDB-lite"/>
    </source>
</evidence>
<dbReference type="AlphaFoldDB" id="A0A0E1W081"/>
<accession>A0A0E1W081</accession>
<dbReference type="Proteomes" id="UP000001812">
    <property type="component" value="Chromosome I"/>
</dbReference>
<organism evidence="2">
    <name type="scientific">Burkholderia pseudomallei 1710a</name>
    <dbReference type="NCBI Taxonomy" id="320371"/>
    <lineage>
        <taxon>Bacteria</taxon>
        <taxon>Pseudomonadati</taxon>
        <taxon>Pseudomonadota</taxon>
        <taxon>Betaproteobacteria</taxon>
        <taxon>Burkholderiales</taxon>
        <taxon>Burkholderiaceae</taxon>
        <taxon>Burkholderia</taxon>
        <taxon>pseudomallei group</taxon>
    </lineage>
</organism>
<name>A0A0E1W081_BURPE</name>
<proteinExistence type="predicted"/>
<reference evidence="2" key="1">
    <citation type="submission" date="2009-05" db="EMBL/GenBank/DDBJ databases">
        <authorList>
            <person name="Harkins D.M."/>
            <person name="DeShazer D."/>
            <person name="Woods D.E."/>
            <person name="Brinkac L.M."/>
            <person name="Brown K.A."/>
            <person name="Hung G.C."/>
            <person name="Tuanyok A."/>
            <person name="Zhang B."/>
            <person name="Nierman W.C."/>
        </authorList>
    </citation>
    <scope>NUCLEOTIDE SEQUENCE [LARGE SCALE GENOMIC DNA]</scope>
    <source>
        <strain evidence="2">1710a</strain>
    </source>
</reference>
<sequence>MRVGIAGRHCQPAAASRRPARSERTRPTAIAGIGIGIGKPGDQTLRARLSARTRRACAIAIGAPQPRRGRGMSIFGAMPDGIRSSGDAR</sequence>